<keyword evidence="1" id="KW-0472">Membrane</keyword>
<feature type="transmembrane region" description="Helical" evidence="1">
    <location>
        <begin position="401"/>
        <end position="420"/>
    </location>
</feature>
<feature type="transmembrane region" description="Helical" evidence="1">
    <location>
        <begin position="190"/>
        <end position="207"/>
    </location>
</feature>
<sequence>MKKVLTHPIFQMGVIVFLCLSLIFVWFKDGFMVGSGESGLPFHNFARLIPRTFHQWSDALLGSPSNTVSIIFLGTIGLLSHAGMSSVVIQAMFYFFVLAVGSVSVYKLACLVSEDKFASFFASVFYIFNPFTMVTVVNRLQYTFMFFYALYPLSLFLFIKGITARKYIYAFLVVASSVAFSLSFASFPLLILWFITLISFVMFNVLKHVKKNLLFSTKYFGITIILWVLFHAWWFFPTMYSTFATPYASTEAVTQTGNIQSFVSVSQAVGGLPFVLRLLDKSFIDQIGSTWGINYLNPVIQIIGFIPGAVCLLSIFKRKKSSLFKYFLIFSVFVLMLSKGVSDALGNITLFSFSNIRLLEVFRNPFEKAGFALMLAYSILFGIGLSMIAKFLASKVSLLKYALVILVSSVLFFYYVLPMWNGEVFGGNQDKITSYIKVPSFYKDADNWLSTLGEGFRVVALPIDGEGMTYSWDRPFNGVELSSELFSTPFISFSTSVPYLEPITSTLEPVLFQNTEVFPNLLGTLSSKYFLLRRDIDYSRRGMRDPGIVKDYVEALVEKGDLTLSREFEDLRFYELSNKYFVPLFSAPNDIVAVQNGRDVFFDKIHTYPDIDTVAVINPVSSGVEKYVSARILRPTRQFQLNPSRQINIDQARAQLPAIRFLPTNRLYPLILLKESIERMALTESSARLLYDLQTLGKRMIEIDGVKNDSKETLELAVERYKDFLSKLSDEIISESGREQFMKDLFIEMFNKHFVILSSAQKESSLENQKILLTFESYMSGQLQIMGLRSFYPITVGLSEASRIYQFRVENKGDYTVNLYGIDSKGTYEYPKIWEIALDGKPLTLEPQVDNNFLKIVSFYFAAGDHEISIPIPMLLNLVDVPLQETVNVSSDNHPRFEINNFNPYSTYRVAFDYLIKKGDKFSVNIVDDLNIEKLEEERQRINSTISIDGYDHYWKHYETTVSPNRGSSRAWVEFGATKFDFCPRSNFFLSFKCDDITYRNRFEKPVEVEVKNLRVERLFLDSLILVNEESKTSEMVPPDITFKKHNSSSWEVEIQNATTPYLLVFRQLFHPSWGIKVKGDEALELEGEHVLIDGFANGWYLDKLGNYTLVVEFQDEKVLLIGRTVSVISLFVFLTFIVFIYAKKTYFTK</sequence>
<accession>A0A1F8ARK7</accession>
<name>A0A1F8ARK7_9BACT</name>
<evidence type="ECO:0008006" key="4">
    <source>
        <dbReference type="Google" id="ProtNLM"/>
    </source>
</evidence>
<dbReference type="EMBL" id="MGGW01000020">
    <property type="protein sequence ID" value="OGM53815.1"/>
    <property type="molecule type" value="Genomic_DNA"/>
</dbReference>
<feature type="transmembrane region" description="Helical" evidence="1">
    <location>
        <begin position="323"/>
        <end position="341"/>
    </location>
</feature>
<keyword evidence="1" id="KW-1133">Transmembrane helix</keyword>
<feature type="transmembrane region" description="Helical" evidence="1">
    <location>
        <begin position="219"/>
        <end position="236"/>
    </location>
</feature>
<comment type="caution">
    <text evidence="2">The sequence shown here is derived from an EMBL/GenBank/DDBJ whole genome shotgun (WGS) entry which is preliminary data.</text>
</comment>
<feature type="transmembrane region" description="Helical" evidence="1">
    <location>
        <begin position="299"/>
        <end position="316"/>
    </location>
</feature>
<evidence type="ECO:0000313" key="3">
    <source>
        <dbReference type="Proteomes" id="UP000178603"/>
    </source>
</evidence>
<feature type="transmembrane region" description="Helical" evidence="1">
    <location>
        <begin position="9"/>
        <end position="27"/>
    </location>
</feature>
<dbReference type="Proteomes" id="UP000178603">
    <property type="component" value="Unassembled WGS sequence"/>
</dbReference>
<feature type="transmembrane region" description="Helical" evidence="1">
    <location>
        <begin position="1121"/>
        <end position="1143"/>
    </location>
</feature>
<feature type="transmembrane region" description="Helical" evidence="1">
    <location>
        <begin position="166"/>
        <end position="184"/>
    </location>
</feature>
<gene>
    <name evidence="2" type="ORF">A3E44_05355</name>
</gene>
<feature type="transmembrane region" description="Helical" evidence="1">
    <location>
        <begin position="369"/>
        <end position="389"/>
    </location>
</feature>
<reference evidence="2 3" key="1">
    <citation type="journal article" date="2016" name="Nat. Commun.">
        <title>Thousands of microbial genomes shed light on interconnected biogeochemical processes in an aquifer system.</title>
        <authorList>
            <person name="Anantharaman K."/>
            <person name="Brown C.T."/>
            <person name="Hug L.A."/>
            <person name="Sharon I."/>
            <person name="Castelle C.J."/>
            <person name="Probst A.J."/>
            <person name="Thomas B.C."/>
            <person name="Singh A."/>
            <person name="Wilkins M.J."/>
            <person name="Karaoz U."/>
            <person name="Brodie E.L."/>
            <person name="Williams K.H."/>
            <person name="Hubbard S.S."/>
            <person name="Banfield J.F."/>
        </authorList>
    </citation>
    <scope>NUCLEOTIDE SEQUENCE [LARGE SCALE GENOMIC DNA]</scope>
</reference>
<evidence type="ECO:0000313" key="2">
    <source>
        <dbReference type="EMBL" id="OGM53815.1"/>
    </source>
</evidence>
<evidence type="ECO:0000256" key="1">
    <source>
        <dbReference type="SAM" id="Phobius"/>
    </source>
</evidence>
<organism evidence="2 3">
    <name type="scientific">Candidatus Woesebacteria bacterium RIFCSPHIGHO2_12_FULL_41_24</name>
    <dbReference type="NCBI Taxonomy" id="1802510"/>
    <lineage>
        <taxon>Bacteria</taxon>
        <taxon>Candidatus Woeseibacteriota</taxon>
    </lineage>
</organism>
<proteinExistence type="predicted"/>
<keyword evidence="1" id="KW-0812">Transmembrane</keyword>
<protein>
    <recommendedName>
        <fullName evidence="4">Membrane protein 6-pyruvoyl-tetrahydropterin synthase-related domain-containing protein</fullName>
    </recommendedName>
</protein>
<dbReference type="AlphaFoldDB" id="A0A1F8ARK7"/>
<feature type="transmembrane region" description="Helical" evidence="1">
    <location>
        <begin position="87"/>
        <end position="106"/>
    </location>
</feature>
<feature type="transmembrane region" description="Helical" evidence="1">
    <location>
        <begin position="142"/>
        <end position="159"/>
    </location>
</feature>
<feature type="transmembrane region" description="Helical" evidence="1">
    <location>
        <begin position="118"/>
        <end position="136"/>
    </location>
</feature>